<gene>
    <name evidence="6" type="ORF">METESE_23650</name>
</gene>
<dbReference type="InterPro" id="IPR041854">
    <property type="entry name" value="BFD-like_2Fe2S-bd_dom_sf"/>
</dbReference>
<dbReference type="InterPro" id="IPR036188">
    <property type="entry name" value="FAD/NAD-bd_sf"/>
</dbReference>
<dbReference type="Gene3D" id="3.10.20.440">
    <property type="entry name" value="2Fe-2S iron-sulphur cluster binding domain, sarcosine oxidase, alpha subunit, N-terminal domain"/>
    <property type="match status" value="1"/>
</dbReference>
<dbReference type="Gene3D" id="1.10.10.1100">
    <property type="entry name" value="BFD-like [2Fe-2S]-binding domain"/>
    <property type="match status" value="1"/>
</dbReference>
<feature type="domain" description="4Fe-4S ferredoxin-type" evidence="5">
    <location>
        <begin position="485"/>
        <end position="514"/>
    </location>
</feature>
<keyword evidence="7" id="KW-1185">Reference proteome</keyword>
<keyword evidence="2" id="KW-0560">Oxidoreductase</keyword>
<evidence type="ECO:0000256" key="4">
    <source>
        <dbReference type="ARBA" id="ARBA00023014"/>
    </source>
</evidence>
<name>A0AA48KEL2_9BACT</name>
<dbReference type="PANTHER" id="PTHR42949">
    <property type="entry name" value="ANAEROBIC GLYCEROL-3-PHOSPHATE DEHYDROGENASE SUBUNIT B"/>
    <property type="match status" value="1"/>
</dbReference>
<keyword evidence="3" id="KW-0408">Iron</keyword>
<dbReference type="KEGG" id="msea:METESE_23650"/>
<dbReference type="Proteomes" id="UP001228113">
    <property type="component" value="Chromosome"/>
</dbReference>
<organism evidence="6 7">
    <name type="scientific">Mesoterricola sediminis</name>
    <dbReference type="NCBI Taxonomy" id="2927980"/>
    <lineage>
        <taxon>Bacteria</taxon>
        <taxon>Pseudomonadati</taxon>
        <taxon>Acidobacteriota</taxon>
        <taxon>Holophagae</taxon>
        <taxon>Holophagales</taxon>
        <taxon>Holophagaceae</taxon>
        <taxon>Mesoterricola</taxon>
    </lineage>
</organism>
<dbReference type="EMBL" id="AP027081">
    <property type="protein sequence ID" value="BDU77407.1"/>
    <property type="molecule type" value="Genomic_DNA"/>
</dbReference>
<keyword evidence="4" id="KW-0411">Iron-sulfur</keyword>
<dbReference type="Gene3D" id="3.30.70.20">
    <property type="match status" value="1"/>
</dbReference>
<dbReference type="Pfam" id="PF07992">
    <property type="entry name" value="Pyr_redox_2"/>
    <property type="match status" value="1"/>
</dbReference>
<proteinExistence type="predicted"/>
<dbReference type="InterPro" id="IPR017896">
    <property type="entry name" value="4Fe4S_Fe-S-bd"/>
</dbReference>
<dbReference type="InterPro" id="IPR007419">
    <property type="entry name" value="BFD-like_2Fe2S-bd_dom"/>
</dbReference>
<dbReference type="InterPro" id="IPR017900">
    <property type="entry name" value="4Fe4S_Fe_S_CS"/>
</dbReference>
<dbReference type="PROSITE" id="PS51379">
    <property type="entry name" value="4FE4S_FER_2"/>
    <property type="match status" value="2"/>
</dbReference>
<evidence type="ECO:0000313" key="7">
    <source>
        <dbReference type="Proteomes" id="UP001228113"/>
    </source>
</evidence>
<dbReference type="RefSeq" id="WP_243335803.1">
    <property type="nucleotide sequence ID" value="NZ_AP027081.1"/>
</dbReference>
<dbReference type="GO" id="GO:0051537">
    <property type="term" value="F:2 iron, 2 sulfur cluster binding"/>
    <property type="evidence" value="ECO:0007669"/>
    <property type="project" value="InterPro"/>
</dbReference>
<dbReference type="GO" id="GO:0046872">
    <property type="term" value="F:metal ion binding"/>
    <property type="evidence" value="ECO:0007669"/>
    <property type="project" value="UniProtKB-KW"/>
</dbReference>
<dbReference type="Gene3D" id="3.50.50.60">
    <property type="entry name" value="FAD/NAD(P)-binding domain"/>
    <property type="match status" value="2"/>
</dbReference>
<dbReference type="CDD" id="cd19946">
    <property type="entry name" value="GlpA-like_Fer2_BFD-like"/>
    <property type="match status" value="1"/>
</dbReference>
<dbReference type="InterPro" id="IPR042204">
    <property type="entry name" value="2Fe-2S-bd_N"/>
</dbReference>
<evidence type="ECO:0000256" key="3">
    <source>
        <dbReference type="ARBA" id="ARBA00023004"/>
    </source>
</evidence>
<dbReference type="InterPro" id="IPR051691">
    <property type="entry name" value="Metab_Enz_Cyan_OpOx_G3PDH"/>
</dbReference>
<dbReference type="GO" id="GO:0016491">
    <property type="term" value="F:oxidoreductase activity"/>
    <property type="evidence" value="ECO:0007669"/>
    <property type="project" value="UniProtKB-KW"/>
</dbReference>
<dbReference type="AlphaFoldDB" id="A0AA48KEL2"/>
<dbReference type="SUPFAM" id="SSF51905">
    <property type="entry name" value="FAD/NAD(P)-binding domain"/>
    <property type="match status" value="1"/>
</dbReference>
<dbReference type="Pfam" id="PF13510">
    <property type="entry name" value="Fer2_4"/>
    <property type="match status" value="1"/>
</dbReference>
<dbReference type="PRINTS" id="PR00411">
    <property type="entry name" value="PNDRDTASEI"/>
</dbReference>
<dbReference type="Pfam" id="PF04324">
    <property type="entry name" value="Fer2_BFD"/>
    <property type="match status" value="1"/>
</dbReference>
<evidence type="ECO:0000256" key="1">
    <source>
        <dbReference type="ARBA" id="ARBA00022723"/>
    </source>
</evidence>
<feature type="domain" description="4Fe-4S ferredoxin-type" evidence="5">
    <location>
        <begin position="452"/>
        <end position="481"/>
    </location>
</feature>
<evidence type="ECO:0000313" key="6">
    <source>
        <dbReference type="EMBL" id="BDU77407.1"/>
    </source>
</evidence>
<evidence type="ECO:0000256" key="2">
    <source>
        <dbReference type="ARBA" id="ARBA00023002"/>
    </source>
</evidence>
<dbReference type="InterPro" id="IPR006058">
    <property type="entry name" value="2Fe2S_fd_BS"/>
</dbReference>
<dbReference type="SUPFAM" id="SSF54292">
    <property type="entry name" value="2Fe-2S ferredoxin-like"/>
    <property type="match status" value="1"/>
</dbReference>
<protein>
    <recommendedName>
        <fullName evidence="5">4Fe-4S ferredoxin-type domain-containing protein</fullName>
    </recommendedName>
</protein>
<dbReference type="PROSITE" id="PS00198">
    <property type="entry name" value="4FE4S_FER_1"/>
    <property type="match status" value="1"/>
</dbReference>
<dbReference type="InterPro" id="IPR023753">
    <property type="entry name" value="FAD/NAD-binding_dom"/>
</dbReference>
<dbReference type="InterPro" id="IPR036010">
    <property type="entry name" value="2Fe-2S_ferredoxin-like_sf"/>
</dbReference>
<dbReference type="Pfam" id="PF12838">
    <property type="entry name" value="Fer4_7"/>
    <property type="match status" value="1"/>
</dbReference>
<sequence length="712" mass="76136">MTDYRIKEHPILPIPPGPSLSFTWKGERLTAREGETIASALFGNGVRTFGHHPKDGAPMGIFCANGQCAQCTVIADGLPVKSCMVPVKEGMAVQPLDGKPVLPDVAEADARFRDIETLQVECLILGGGPAGLSAAIELGRLGVGVILVDDKTDLGGKLVLQTHKFFGSIDACHAGTRGMDIGRKLEAEVRTFENVRVWTGSNALAVFSDRKVGILREGHYVLVQPQVLLVATGAREKSLVFKGNSLPGVYGAGAFQTLVNRDMVRPTDRLFVIGGGNVGLIAAYHALQAGIEVVGLCEALPECGGYKVHKDKLVRMGVPVHTSHTVVSANGKDEVESVTIAKLDAAWKVIPGTERTYKCDTVLVAVGLEPVNEFFVKAKEFGLPVFAAGDAEEIAEASAAMFTGRIRGLEIAKALGRDAGEVPQEWHRTAEVLKSRPGATITEEIPEEERGVYPVFHCSQEIPCNPCTSICPQGSIQIEGGDILGVPTFNEADCIACEQCVAVCPGLAITLVDFRKEDEAGALVTIPYEFPGTSIKAGDTVTVLDTLGRILGNVPVVKTRSPKFADHATLVKVRAPEEIARQIAGIRVQQPWVSDPMEETVQRIDDDEIVCRCERVTAGEIRARIRAGVRDLNELKAATRAGMGSCGGKTCPGLIKRIFREEGVRESEITEFTQRPVFMEVPLGAFAGLDTGEGPKQDVTPAHAVSAFQGGL</sequence>
<evidence type="ECO:0000259" key="5">
    <source>
        <dbReference type="PROSITE" id="PS51379"/>
    </source>
</evidence>
<accession>A0AA48KEL2</accession>
<dbReference type="SUPFAM" id="SSF54862">
    <property type="entry name" value="4Fe-4S ferredoxins"/>
    <property type="match status" value="1"/>
</dbReference>
<keyword evidence="1" id="KW-0479">Metal-binding</keyword>
<reference evidence="6" key="1">
    <citation type="journal article" date="2023" name="Int. J. Syst. Evol. Microbiol.">
        <title>Mesoterricola silvestris gen. nov., sp. nov., Mesoterricola sediminis sp. nov., Geothrix oryzae sp. nov., Geothrix edaphica sp. nov., Geothrix rubra sp. nov., and Geothrix limicola sp. nov., six novel members of Acidobacteriota isolated from soils.</title>
        <authorList>
            <person name="Itoh H."/>
            <person name="Sugisawa Y."/>
            <person name="Mise K."/>
            <person name="Xu Z."/>
            <person name="Kuniyasu M."/>
            <person name="Ushijima N."/>
            <person name="Kawano K."/>
            <person name="Kobayashi E."/>
            <person name="Shiratori Y."/>
            <person name="Masuda Y."/>
            <person name="Senoo K."/>
        </authorList>
    </citation>
    <scope>NUCLEOTIDE SEQUENCE</scope>
    <source>
        <strain evidence="6">W786</strain>
    </source>
</reference>
<dbReference type="PANTHER" id="PTHR42949:SF3">
    <property type="entry name" value="ANAEROBIC GLYCEROL-3-PHOSPHATE DEHYDROGENASE SUBUNIT B"/>
    <property type="match status" value="1"/>
</dbReference>
<dbReference type="PRINTS" id="PR00368">
    <property type="entry name" value="FADPNR"/>
</dbReference>
<dbReference type="PROSITE" id="PS00197">
    <property type="entry name" value="2FE2S_FER_1"/>
    <property type="match status" value="1"/>
</dbReference>